<dbReference type="PANTHER" id="PTHR31672:SF13">
    <property type="entry name" value="F-BOX PROTEIN CPR30-LIKE"/>
    <property type="match status" value="1"/>
</dbReference>
<dbReference type="EMBL" id="EQ973812">
    <property type="protein sequence ID" value="EEF45419.1"/>
    <property type="molecule type" value="Genomic_DNA"/>
</dbReference>
<name>B9RST6_RICCO</name>
<evidence type="ECO:0000313" key="2">
    <source>
        <dbReference type="EMBL" id="EEF45419.1"/>
    </source>
</evidence>
<dbReference type="InterPro" id="IPR006527">
    <property type="entry name" value="F-box-assoc_dom_typ1"/>
</dbReference>
<dbReference type="Proteomes" id="UP000008311">
    <property type="component" value="Unassembled WGS sequence"/>
</dbReference>
<reference evidence="3" key="1">
    <citation type="journal article" date="2010" name="Nat. Biotechnol.">
        <title>Draft genome sequence of the oilseed species Ricinus communis.</title>
        <authorList>
            <person name="Chan A.P."/>
            <person name="Crabtree J."/>
            <person name="Zhao Q."/>
            <person name="Lorenzi H."/>
            <person name="Orvis J."/>
            <person name="Puiu D."/>
            <person name="Melake-Berhan A."/>
            <person name="Jones K.M."/>
            <person name="Redman J."/>
            <person name="Chen G."/>
            <person name="Cahoon E.B."/>
            <person name="Gedil M."/>
            <person name="Stanke M."/>
            <person name="Haas B.J."/>
            <person name="Wortman J.R."/>
            <person name="Fraser-Liggett C.M."/>
            <person name="Ravel J."/>
            <person name="Rabinowicz P.D."/>
        </authorList>
    </citation>
    <scope>NUCLEOTIDE SEQUENCE [LARGE SCALE GENOMIC DNA]</scope>
    <source>
        <strain evidence="3">cv. Hale</strain>
    </source>
</reference>
<dbReference type="Pfam" id="PF07734">
    <property type="entry name" value="FBA_1"/>
    <property type="match status" value="1"/>
</dbReference>
<proteinExistence type="predicted"/>
<feature type="domain" description="F-box associated beta-propeller type 1" evidence="1">
    <location>
        <begin position="142"/>
        <end position="362"/>
    </location>
</feature>
<organism evidence="2 3">
    <name type="scientific">Ricinus communis</name>
    <name type="common">Castor bean</name>
    <dbReference type="NCBI Taxonomy" id="3988"/>
    <lineage>
        <taxon>Eukaryota</taxon>
        <taxon>Viridiplantae</taxon>
        <taxon>Streptophyta</taxon>
        <taxon>Embryophyta</taxon>
        <taxon>Tracheophyta</taxon>
        <taxon>Spermatophyta</taxon>
        <taxon>Magnoliopsida</taxon>
        <taxon>eudicotyledons</taxon>
        <taxon>Gunneridae</taxon>
        <taxon>Pentapetalae</taxon>
        <taxon>rosids</taxon>
        <taxon>fabids</taxon>
        <taxon>Malpighiales</taxon>
        <taxon>Euphorbiaceae</taxon>
        <taxon>Acalyphoideae</taxon>
        <taxon>Acalypheae</taxon>
        <taxon>Ricinus</taxon>
    </lineage>
</organism>
<gene>
    <name evidence="2" type="ORF">RCOM_0678390</name>
</gene>
<dbReference type="AlphaFoldDB" id="B9RST6"/>
<dbReference type="PANTHER" id="PTHR31672">
    <property type="entry name" value="BNACNNG10540D PROTEIN"/>
    <property type="match status" value="1"/>
</dbReference>
<sequence length="380" mass="43403">MASRPSRGSEVDMSRMELKGAKKEETVKEAIPKDIIFDILLSLPPNTLIRSDFSRSHLAIGNHQNLVALLDNFEFINPDGSQGELAIQPDFDLDDIEVCSCNGLLCLLFKNGTFALWNPAIREYKYCITGAYTRFKFTVAGTTWEIYSLRSNSWKHMPTLPWNFMMLSRQVGFFVDGNLHWKVPYVKAYESSEEGFEFDVGNLMEYILIMNLIHCDSQNTNLPFSFSLFNLPADIRNTHPVFELGVFKGCICLVHYHAKGRKPELNKVEDHTIDIWTPELDAAEEKTNWTKLITIPKLYDLPPGQYAPVCTINNGELLLNVTVKRGNKLYLFNPEEKLCSVRDFDNKTRYFHKVITYAETLLSPNAITITGEEDSLAPHK</sequence>
<accession>B9RST6</accession>
<dbReference type="eggNOG" id="ENOG502SIMY">
    <property type="taxonomic scope" value="Eukaryota"/>
</dbReference>
<evidence type="ECO:0000313" key="3">
    <source>
        <dbReference type="Proteomes" id="UP000008311"/>
    </source>
</evidence>
<protein>
    <recommendedName>
        <fullName evidence="1">F-box associated beta-propeller type 1 domain-containing protein</fullName>
    </recommendedName>
</protein>
<evidence type="ECO:0000259" key="1">
    <source>
        <dbReference type="Pfam" id="PF07734"/>
    </source>
</evidence>
<keyword evidence="3" id="KW-1185">Reference proteome</keyword>
<dbReference type="InterPro" id="IPR050796">
    <property type="entry name" value="SCF_F-box_component"/>
</dbReference>
<dbReference type="InParanoid" id="B9RST6"/>